<accession>D0LID4</accession>
<dbReference type="InterPro" id="IPR036291">
    <property type="entry name" value="NAD(P)-bd_dom_sf"/>
</dbReference>
<dbReference type="Gene3D" id="3.40.50.720">
    <property type="entry name" value="NAD(P)-binding Rossmann-like Domain"/>
    <property type="match status" value="2"/>
</dbReference>
<proteinExistence type="predicted"/>
<dbReference type="AlphaFoldDB" id="D0LID4"/>
<dbReference type="PANTHER" id="PTHR43377:SF1">
    <property type="entry name" value="BILIVERDIN REDUCTASE A"/>
    <property type="match status" value="1"/>
</dbReference>
<dbReference type="KEGG" id="hoh:Hoch_4014"/>
<feature type="domain" description="GFO/IDH/MocA-like oxidoreductase" evidence="3">
    <location>
        <begin position="134"/>
        <end position="252"/>
    </location>
</feature>
<dbReference type="InterPro" id="IPR000683">
    <property type="entry name" value="Gfo/Idh/MocA-like_OxRdtase_N"/>
</dbReference>
<gene>
    <name evidence="4" type="ordered locus">Hoch_4014</name>
</gene>
<dbReference type="InterPro" id="IPR055170">
    <property type="entry name" value="GFO_IDH_MocA-like_dom"/>
</dbReference>
<evidence type="ECO:0000313" key="4">
    <source>
        <dbReference type="EMBL" id="ACY16513.1"/>
    </source>
</evidence>
<dbReference type="GO" id="GO:0000166">
    <property type="term" value="F:nucleotide binding"/>
    <property type="evidence" value="ECO:0007669"/>
    <property type="project" value="InterPro"/>
</dbReference>
<evidence type="ECO:0000259" key="1">
    <source>
        <dbReference type="Pfam" id="PF01370"/>
    </source>
</evidence>
<keyword evidence="5" id="KW-1185">Reference proteome</keyword>
<dbReference type="InterPro" id="IPR051450">
    <property type="entry name" value="Gfo/Idh/MocA_Oxidoreductases"/>
</dbReference>
<dbReference type="eggNOG" id="COG0451">
    <property type="taxonomic scope" value="Bacteria"/>
</dbReference>
<dbReference type="Pfam" id="PF22725">
    <property type="entry name" value="GFO_IDH_MocA_C3"/>
    <property type="match status" value="1"/>
</dbReference>
<protein>
    <submittedName>
        <fullName evidence="4">Oxidoreductase domain protein</fullName>
    </submittedName>
</protein>
<dbReference type="SUPFAM" id="SSF51735">
    <property type="entry name" value="NAD(P)-binding Rossmann-fold domains"/>
    <property type="match status" value="2"/>
</dbReference>
<dbReference type="InterPro" id="IPR001509">
    <property type="entry name" value="Epimerase_deHydtase"/>
</dbReference>
<feature type="domain" description="Gfo/Idh/MocA-like oxidoreductase N-terminal" evidence="2">
    <location>
        <begin position="8"/>
        <end position="125"/>
    </location>
</feature>
<reference evidence="4 5" key="1">
    <citation type="journal article" date="2010" name="Stand. Genomic Sci.">
        <title>Complete genome sequence of Haliangium ochraceum type strain (SMP-2).</title>
        <authorList>
            <consortium name="US DOE Joint Genome Institute (JGI-PGF)"/>
            <person name="Ivanova N."/>
            <person name="Daum C."/>
            <person name="Lang E."/>
            <person name="Abt B."/>
            <person name="Kopitz M."/>
            <person name="Saunders E."/>
            <person name="Lapidus A."/>
            <person name="Lucas S."/>
            <person name="Glavina Del Rio T."/>
            <person name="Nolan M."/>
            <person name="Tice H."/>
            <person name="Copeland A."/>
            <person name="Cheng J.F."/>
            <person name="Chen F."/>
            <person name="Bruce D."/>
            <person name="Goodwin L."/>
            <person name="Pitluck S."/>
            <person name="Mavromatis K."/>
            <person name="Pati A."/>
            <person name="Mikhailova N."/>
            <person name="Chen A."/>
            <person name="Palaniappan K."/>
            <person name="Land M."/>
            <person name="Hauser L."/>
            <person name="Chang Y.J."/>
            <person name="Jeffries C.D."/>
            <person name="Detter J.C."/>
            <person name="Brettin T."/>
            <person name="Rohde M."/>
            <person name="Goker M."/>
            <person name="Bristow J."/>
            <person name="Markowitz V."/>
            <person name="Eisen J.A."/>
            <person name="Hugenholtz P."/>
            <person name="Kyrpides N.C."/>
            <person name="Klenk H.P."/>
        </authorList>
    </citation>
    <scope>NUCLEOTIDE SEQUENCE [LARGE SCALE GENOMIC DNA]</scope>
    <source>
        <strain evidence="5">DSM 14365 / CIP 107738 / JCM 11303 / AJ 13395 / SMP-2</strain>
    </source>
</reference>
<feature type="domain" description="NAD-dependent epimerase/dehydratase" evidence="1">
    <location>
        <begin position="366"/>
        <end position="579"/>
    </location>
</feature>
<dbReference type="Pfam" id="PF01408">
    <property type="entry name" value="GFO_IDH_MocA"/>
    <property type="match status" value="1"/>
</dbReference>
<dbReference type="Gene3D" id="3.30.360.10">
    <property type="entry name" value="Dihydrodipicolinate Reductase, domain 2"/>
    <property type="match status" value="1"/>
</dbReference>
<dbReference type="eggNOG" id="COG0673">
    <property type="taxonomic scope" value="Bacteria"/>
</dbReference>
<evidence type="ECO:0000259" key="2">
    <source>
        <dbReference type="Pfam" id="PF01408"/>
    </source>
</evidence>
<dbReference type="STRING" id="502025.Hoch_4014"/>
<dbReference type="SUPFAM" id="SSF55347">
    <property type="entry name" value="Glyceraldehyde-3-phosphate dehydrogenase-like, C-terminal domain"/>
    <property type="match status" value="1"/>
</dbReference>
<evidence type="ECO:0000313" key="5">
    <source>
        <dbReference type="Proteomes" id="UP000001880"/>
    </source>
</evidence>
<dbReference type="RefSeq" id="WP_012829112.1">
    <property type="nucleotide sequence ID" value="NC_013440.1"/>
</dbReference>
<dbReference type="OrthoDB" id="9782091at2"/>
<dbReference type="EMBL" id="CP001804">
    <property type="protein sequence ID" value="ACY16513.1"/>
    <property type="molecule type" value="Genomic_DNA"/>
</dbReference>
<evidence type="ECO:0000259" key="3">
    <source>
        <dbReference type="Pfam" id="PF22725"/>
    </source>
</evidence>
<sequence length="680" mass="73271">MTTDGTKFKVGLVGAGGISEFHIYALRALPQCELLGIHDIDEARAQATGQRFDVPTFPSLEAMREAGANVIHVLTPPHVHAPVAIKAMELGCDVFIEKPLAEDVDEARKVLEVAERTGRVASVNHSLLYDPQVKRALELARSGALGKVVSVDILRGSDYPPYEGGPLPPHYRTAGYPFRDIGVHCYYLIQAFLGSIEHVDAEWDSLGGDPNLAFDEWRALVKCKGGIGQFQITYNTKPAQSQLIIHGTRAVLRVDLFTMFHAKRATTPLPKAAERLINAMTDSIQPLIDVPVNVVRFVSKQVQPYQGLRDHVKAFYEALEAGTPPPVSLEESIEVLHWTESVARAAEAEHAERLAQYTLSKTVPFVVTGASGSLGSAVVQRLLDDGHKVRIFVRRPPAEVPEGVEVAIGNLGDPKAVDRAIAGAETVIHVGAAMKGSAIDFECGTVVGTRNVLDACKAHGVAKLVHISSMSVVDWAGSSEGQPVSEATPLEPRADERGAYTQTKLAAEKLVVEAAQAGEVPSVVLRPGQIFGGKIPVLTGAVARRAGGRWLVLGDGELLLPLIYIDDVVDAVMAAADSELSGGEIIQLIDPEPLTQNQVLETVGGDAPVIRVPRAAVFFAGRMSEPVFGALKRQSPVAVYRLQSAMARLSFDSDRAQELLSWTPRVGVREGLRRELAQQR</sequence>
<dbReference type="Pfam" id="PF01370">
    <property type="entry name" value="Epimerase"/>
    <property type="match status" value="1"/>
</dbReference>
<dbReference type="PANTHER" id="PTHR43377">
    <property type="entry name" value="BILIVERDIN REDUCTASE A"/>
    <property type="match status" value="1"/>
</dbReference>
<dbReference type="HOGENOM" id="CLU_020258_0_0_7"/>
<organism evidence="4 5">
    <name type="scientific">Haliangium ochraceum (strain DSM 14365 / JCM 11303 / SMP-2)</name>
    <dbReference type="NCBI Taxonomy" id="502025"/>
    <lineage>
        <taxon>Bacteria</taxon>
        <taxon>Pseudomonadati</taxon>
        <taxon>Myxococcota</taxon>
        <taxon>Polyangia</taxon>
        <taxon>Haliangiales</taxon>
        <taxon>Kofleriaceae</taxon>
        <taxon>Haliangium</taxon>
    </lineage>
</organism>
<dbReference type="Proteomes" id="UP000001880">
    <property type="component" value="Chromosome"/>
</dbReference>
<name>D0LID4_HALO1</name>